<gene>
    <name evidence="1" type="primary">37_1</name>
    <name evidence="1" type="ORF">LLCLJKAH_00230</name>
</gene>
<dbReference type="RefSeq" id="YP_010644713.1">
    <property type="nucleotide sequence ID" value="NC_070650.1"/>
</dbReference>
<protein>
    <submittedName>
        <fullName evidence="1">Tail fiber protein</fullName>
    </submittedName>
</protein>
<dbReference type="KEGG" id="vg:77920184"/>
<accession>A0A7R8MJM1</accession>
<sequence>MAQTPVTKTLTDLPVYADTGYAGHLLYTDSNVEYRLPLNQIALLKDLRSTSTTMGVDLVSGSKKVFRVTDYGAVADYVRSSGTVGTNSTSAFQAAIAAAQAVNGVVYVPSAPQGYAYYINQTLYPIISSGSGLWRGASILGDGLYASSIYCDCGVNPGIHVLGTSGWPSNINISGISLYSHIKYTGIGIKEQGVCIYSVHDVGIYEFDTNLYISNGSAAGIFSEFINHERLWLKDGNTNIKFSRDGGDSSFHGINFNHCVLNNISGQTGINISSGCVVYNSDWKQLTLFGNSSVNWIVNNGSRNGFETLFFEGDGIITNNGSWYTGGTWRIQNSTGVWTDTSTVPFTTETYITPQTPTDSNFSSVGFTSISAPNVPSTSQTYRGMVRLRGNNSEGMGIIGYDSGTFERQGLALLSASAGDTFKDLVMRSLWHLNGITSFRPSFGLSYGSSGTAQLSINSTGRASGVMGRTTTGTITANASSQTITTTSFYFPESASPSLVSLKCMGPSNQLVWAGLYVGASSPIGGTTMVSLGVPVNVVGSGVTYTPPTALTVDSSGNISFTLTTSVDITYRINIIGLGVY</sequence>
<dbReference type="EMBL" id="LR881104">
    <property type="protein sequence ID" value="CAD5236219.1"/>
    <property type="molecule type" value="Genomic_DNA"/>
</dbReference>
<proteinExistence type="predicted"/>
<keyword evidence="2" id="KW-1185">Reference proteome</keyword>
<reference evidence="1 2" key="1">
    <citation type="submission" date="2020-09" db="EMBL/GenBank/DDBJ databases">
        <authorList>
            <person name="Jameson E."/>
        </authorList>
    </citation>
    <scope>NUCLEOTIDE SEQUENCE [LARGE SCALE GENOMIC DNA]</scope>
</reference>
<evidence type="ECO:0000313" key="2">
    <source>
        <dbReference type="Proteomes" id="UP000596247"/>
    </source>
</evidence>
<name>A0A7R8MJM1_9CAUD</name>
<dbReference type="GeneID" id="77920184"/>
<dbReference type="Proteomes" id="UP000596247">
    <property type="component" value="Chromosome"/>
</dbReference>
<organism evidence="1 2">
    <name type="scientific">Klebsiella phage vB_KvM-Eowyn</name>
    <dbReference type="NCBI Taxonomy" id="2762819"/>
    <lineage>
        <taxon>Viruses</taxon>
        <taxon>Duplodnaviria</taxon>
        <taxon>Heunggongvirae</taxon>
        <taxon>Uroviricota</taxon>
        <taxon>Caudoviricetes</taxon>
        <taxon>Chimalliviridae</taxon>
        <taxon>Eowynvirus</taxon>
        <taxon>Eowynvirus eowyn</taxon>
    </lineage>
</organism>
<evidence type="ECO:0000313" key="1">
    <source>
        <dbReference type="EMBL" id="CAD5236219.1"/>
    </source>
</evidence>